<comment type="caution">
    <text evidence="2">The sequence shown here is derived from an EMBL/GenBank/DDBJ whole genome shotgun (WGS) entry which is preliminary data.</text>
</comment>
<evidence type="ECO:0000313" key="2">
    <source>
        <dbReference type="EMBL" id="MFB6397846.1"/>
    </source>
</evidence>
<feature type="compositionally biased region" description="Basic and acidic residues" evidence="1">
    <location>
        <begin position="238"/>
        <end position="247"/>
    </location>
</feature>
<name>A0ABV5D3J6_9ACTN</name>
<gene>
    <name evidence="2" type="ORF">AAFH96_32845</name>
</gene>
<feature type="compositionally biased region" description="Basic and acidic residues" evidence="1">
    <location>
        <begin position="137"/>
        <end position="159"/>
    </location>
</feature>
<reference evidence="2 3" key="1">
    <citation type="submission" date="2024-04" db="EMBL/GenBank/DDBJ databases">
        <title>Polymorphospora sp. isolated from Baiyangdian Lake in Xiong'an New Area.</title>
        <authorList>
            <person name="Zhang X."/>
            <person name="Liu J."/>
        </authorList>
    </citation>
    <scope>NUCLEOTIDE SEQUENCE [LARGE SCALE GENOMIC DNA]</scope>
    <source>
        <strain evidence="2 3">2-325</strain>
    </source>
</reference>
<feature type="compositionally biased region" description="Basic and acidic residues" evidence="1">
    <location>
        <begin position="110"/>
        <end position="127"/>
    </location>
</feature>
<accession>A0ABV5D3J6</accession>
<proteinExistence type="predicted"/>
<evidence type="ECO:0000256" key="1">
    <source>
        <dbReference type="SAM" id="MobiDB-lite"/>
    </source>
</evidence>
<feature type="compositionally biased region" description="Pro residues" evidence="1">
    <location>
        <begin position="71"/>
        <end position="81"/>
    </location>
</feature>
<feature type="compositionally biased region" description="Low complexity" evidence="1">
    <location>
        <begin position="1"/>
        <end position="29"/>
    </location>
</feature>
<keyword evidence="3" id="KW-1185">Reference proteome</keyword>
<dbReference type="EMBL" id="JBCGDC010000174">
    <property type="protein sequence ID" value="MFB6397846.1"/>
    <property type="molecule type" value="Genomic_DNA"/>
</dbReference>
<feature type="compositionally biased region" description="Basic and acidic residues" evidence="1">
    <location>
        <begin position="175"/>
        <end position="219"/>
    </location>
</feature>
<sequence length="247" mass="27185">VGAPPAVGAAPPPAGGRASVPGSAPMSRGVVRHTETVHVTTRHTIVDEDGPDYGQERSGGLHGRPYRPEVPEPPDPGPPAPDRWDSEPRAVEAAPTGYAHRSANRWASLRSDEHGSELRVGERRAAAHADGSGAQLHVEDRWATVRREEPRTGGRRRAEPDDEWPVGSRAAPGRDPGRADRGRAEQEPGWRDREPDGPGWRDREPDREAGAGRRGEQPSRRGRRRRDDDEELSSGYDVSRHTDDRWR</sequence>
<organism evidence="2 3">
    <name type="scientific">Polymorphospora lycopeni</name>
    <dbReference type="NCBI Taxonomy" id="3140240"/>
    <lineage>
        <taxon>Bacteria</taxon>
        <taxon>Bacillati</taxon>
        <taxon>Actinomycetota</taxon>
        <taxon>Actinomycetes</taxon>
        <taxon>Micromonosporales</taxon>
        <taxon>Micromonosporaceae</taxon>
        <taxon>Polymorphospora</taxon>
    </lineage>
</organism>
<dbReference type="Proteomes" id="UP001582793">
    <property type="component" value="Unassembled WGS sequence"/>
</dbReference>
<feature type="non-terminal residue" evidence="2">
    <location>
        <position position="1"/>
    </location>
</feature>
<feature type="region of interest" description="Disordered" evidence="1">
    <location>
        <begin position="1"/>
        <end position="247"/>
    </location>
</feature>
<evidence type="ECO:0000313" key="3">
    <source>
        <dbReference type="Proteomes" id="UP001582793"/>
    </source>
</evidence>
<protein>
    <submittedName>
        <fullName evidence="2">Uncharacterized protein</fullName>
    </submittedName>
</protein>